<sequence length="103" mass="11208">MSPAQAKQERFAAVVMSIGSIFIAAMEWIDRPEPGEIVEAVPDWYLLFNQVLHGAILALLLFSLARLPQSTADRPGLRAPFTLMILVGIVAAAYVLGRDLGMV</sequence>
<organism evidence="2 3">
    <name type="scientific">Tabrizicola piscis</name>
    <dbReference type="NCBI Taxonomy" id="2494374"/>
    <lineage>
        <taxon>Bacteria</taxon>
        <taxon>Pseudomonadati</taxon>
        <taxon>Pseudomonadota</taxon>
        <taxon>Alphaproteobacteria</taxon>
        <taxon>Rhodobacterales</taxon>
        <taxon>Paracoccaceae</taxon>
        <taxon>Tabrizicola</taxon>
    </lineage>
</organism>
<dbReference type="Proteomes" id="UP000282002">
    <property type="component" value="Chromosome"/>
</dbReference>
<feature type="transmembrane region" description="Helical" evidence="1">
    <location>
        <begin position="77"/>
        <end position="97"/>
    </location>
</feature>
<dbReference type="AlphaFoldDB" id="A0A3S8UBQ8"/>
<keyword evidence="1" id="KW-0472">Membrane</keyword>
<dbReference type="EMBL" id="CP034328">
    <property type="protein sequence ID" value="AZL60905.1"/>
    <property type="molecule type" value="Genomic_DNA"/>
</dbReference>
<feature type="transmembrane region" description="Helical" evidence="1">
    <location>
        <begin position="12"/>
        <end position="29"/>
    </location>
</feature>
<protein>
    <submittedName>
        <fullName evidence="2">Uncharacterized protein</fullName>
    </submittedName>
</protein>
<evidence type="ECO:0000256" key="1">
    <source>
        <dbReference type="SAM" id="Phobius"/>
    </source>
</evidence>
<dbReference type="RefSeq" id="WP_125327116.1">
    <property type="nucleotide sequence ID" value="NZ_CP034328.1"/>
</dbReference>
<dbReference type="OrthoDB" id="7865724at2"/>
<reference evidence="2 3" key="1">
    <citation type="submission" date="2018-12" db="EMBL/GenBank/DDBJ databases">
        <title>Complete genome sequencing of Tabrizicola sp. K13M18.</title>
        <authorList>
            <person name="Bae J.-W."/>
        </authorList>
    </citation>
    <scope>NUCLEOTIDE SEQUENCE [LARGE SCALE GENOMIC DNA]</scope>
    <source>
        <strain evidence="2 3">K13M18</strain>
    </source>
</reference>
<accession>A0A3S8UBQ8</accession>
<keyword evidence="3" id="KW-1185">Reference proteome</keyword>
<proteinExistence type="predicted"/>
<gene>
    <name evidence="2" type="ORF">EI545_20010</name>
</gene>
<keyword evidence="1" id="KW-0812">Transmembrane</keyword>
<feature type="transmembrane region" description="Helical" evidence="1">
    <location>
        <begin position="44"/>
        <end position="65"/>
    </location>
</feature>
<name>A0A3S8UBQ8_9RHOB</name>
<evidence type="ECO:0000313" key="3">
    <source>
        <dbReference type="Proteomes" id="UP000282002"/>
    </source>
</evidence>
<keyword evidence="1" id="KW-1133">Transmembrane helix</keyword>
<evidence type="ECO:0000313" key="2">
    <source>
        <dbReference type="EMBL" id="AZL60905.1"/>
    </source>
</evidence>
<dbReference type="KEGG" id="taw:EI545_20010"/>